<keyword evidence="2" id="KW-0472">Membrane</keyword>
<dbReference type="Gene3D" id="2.60.98.50">
    <property type="match status" value="1"/>
</dbReference>
<dbReference type="Proteomes" id="UP000230423">
    <property type="component" value="Unassembled WGS sequence"/>
</dbReference>
<dbReference type="InterPro" id="IPR008042">
    <property type="entry name" value="Retrotrans_Pao"/>
</dbReference>
<reference evidence="4 5" key="1">
    <citation type="submission" date="2015-09" db="EMBL/GenBank/DDBJ databases">
        <title>Draft genome of the parasitic nematode Teladorsagia circumcincta isolate WARC Sus (inbred).</title>
        <authorList>
            <person name="Mitreva M."/>
        </authorList>
    </citation>
    <scope>NUCLEOTIDE SEQUENCE [LARGE SCALE GENOMIC DNA]</scope>
    <source>
        <strain evidence="4 5">S</strain>
    </source>
</reference>
<dbReference type="Gene3D" id="3.30.420.10">
    <property type="entry name" value="Ribonuclease H-like superfamily/Ribonuclease H"/>
    <property type="match status" value="1"/>
</dbReference>
<feature type="domain" description="Integrase catalytic" evidence="3">
    <location>
        <begin position="820"/>
        <end position="1007"/>
    </location>
</feature>
<feature type="transmembrane region" description="Helical" evidence="2">
    <location>
        <begin position="2100"/>
        <end position="2121"/>
    </location>
</feature>
<feature type="transmembrane region" description="Helical" evidence="2">
    <location>
        <begin position="1526"/>
        <end position="1548"/>
    </location>
</feature>
<evidence type="ECO:0000259" key="3">
    <source>
        <dbReference type="PROSITE" id="PS50994"/>
    </source>
</evidence>
<dbReference type="SUPFAM" id="SSF53098">
    <property type="entry name" value="Ribonuclease H-like"/>
    <property type="match status" value="1"/>
</dbReference>
<dbReference type="InterPro" id="IPR043128">
    <property type="entry name" value="Rev_trsase/Diguanyl_cyclase"/>
</dbReference>
<dbReference type="PANTHER" id="PTHR47331">
    <property type="entry name" value="PHD-TYPE DOMAIN-CONTAINING PROTEIN"/>
    <property type="match status" value="1"/>
</dbReference>
<dbReference type="InterPro" id="IPR043603">
    <property type="entry name" value="Phlebo_G2_C"/>
</dbReference>
<feature type="transmembrane region" description="Helical" evidence="2">
    <location>
        <begin position="1170"/>
        <end position="1188"/>
    </location>
</feature>
<evidence type="ECO:0000313" key="4">
    <source>
        <dbReference type="EMBL" id="PIO71824.1"/>
    </source>
</evidence>
<feature type="region of interest" description="Disordered" evidence="1">
    <location>
        <begin position="1575"/>
        <end position="1599"/>
    </location>
</feature>
<dbReference type="Gene3D" id="3.30.70.270">
    <property type="match status" value="1"/>
</dbReference>
<protein>
    <submittedName>
        <fullName evidence="4">Integrase core domain protein</fullName>
    </submittedName>
</protein>
<dbReference type="Pfam" id="PF19019">
    <property type="entry name" value="Phlebo_G2_C"/>
    <property type="match status" value="1"/>
</dbReference>
<organism evidence="4 5">
    <name type="scientific">Teladorsagia circumcincta</name>
    <name type="common">Brown stomach worm</name>
    <name type="synonym">Ostertagia circumcincta</name>
    <dbReference type="NCBI Taxonomy" id="45464"/>
    <lineage>
        <taxon>Eukaryota</taxon>
        <taxon>Metazoa</taxon>
        <taxon>Ecdysozoa</taxon>
        <taxon>Nematoda</taxon>
        <taxon>Chromadorea</taxon>
        <taxon>Rhabditida</taxon>
        <taxon>Rhabditina</taxon>
        <taxon>Rhabditomorpha</taxon>
        <taxon>Strongyloidea</taxon>
        <taxon>Trichostrongylidae</taxon>
        <taxon>Teladorsagia</taxon>
    </lineage>
</organism>
<accession>A0A2G9UNI1</accession>
<dbReference type="Pfam" id="PF00078">
    <property type="entry name" value="RVT_1"/>
    <property type="match status" value="1"/>
</dbReference>
<dbReference type="GO" id="GO:0042575">
    <property type="term" value="C:DNA polymerase complex"/>
    <property type="evidence" value="ECO:0007669"/>
    <property type="project" value="UniProtKB-ARBA"/>
</dbReference>
<dbReference type="Gene3D" id="3.10.10.10">
    <property type="entry name" value="HIV Type 1 Reverse Transcriptase, subunit A, domain 1"/>
    <property type="match status" value="1"/>
</dbReference>
<dbReference type="GO" id="GO:0003676">
    <property type="term" value="F:nucleic acid binding"/>
    <property type="evidence" value="ECO:0007669"/>
    <property type="project" value="InterPro"/>
</dbReference>
<sequence length="2128" mass="242526">MSTRIGKIVTENSLRYDQVNYFTFDDSTTTANPIKHAELLKLVERFWSNESMGILDNPNESDDEKCLQLFNDSISYNKEERRYSVKLPFKIPPSELPSNRDLAFSRFVSNVKMLQRNPTYLQKYHAIFMEQLEKNIIEVAENDSPPYVHYLAHHGVISESKKHTKVRCVFDGSAKKKGSPSLNELLHKGPNLLPDLLGVLLRIRTMQILISGDIEKAFLMVELQEESRDFTRFFWLRDPSKGITRSNTIVYRFRRVPFGLICSPFLLAGTIHFHLSNTNTPLSRRILRNTYVDNVFYGVNTVQEGQQFYEDSKALFRDAGMNLRDYVSNNHQLNQFIKEKEDSKIDERSKILGITWNTTSDELELGFPNIIEDESMPWTKRRILQKVASIYDPFGWLTPVTLTGKIFIQKLWNENVTWDQILPHDLQEEWKKIIKSWTATHLTLPRPLTSKTSKDVKYEIHVFTDASQHGYAASSYLVEKIEGHPKRSSFLVSKSRLAPKKPLMTIPKLELSALVLGANLLYYLRLHLDIPVDRFFLWSDSRVALAWTQSEKDLPVFIRNRVRTIKDKTHGVSIRHVPGSMNPADLASRGGTMENLASNNLWWNGPDYLLKDDNAWPADENDLISKMQQLCCTSIRHEPELTPIIDSRRFSKWTRILGCVITILAFLTQLSSKAAHHFGDTSSKLRSKATTILFRMAQMENPPNKGLYKQLGLFKCKKSELLRVHTRIDNSALPTETKEPILLPKESNITALFILYVHEKNNHCGTEQTLIALRHCVWIPKGRSTIKRVINNRCFFCKRLKARPFKLPDFPLHPSHRVNKPNYPFENAALDVMGPIRYSSPEEEPGKCWMLLITCLNCRAIVVELIQSLSSTTFLHNLRRFIATYGCPKRIMCDNAPAFKTFAQAHGDEPIREVRDKDLKDYCAANKIQFKFIPAFSPWQGGVYERMVGIFKTAFKNAVGNRALPLENLRTLIKECEAICNSRPLTYVNDQADFIPLRPVDFIRPTAYLSTPHLLNEDEEWKPQYTTRDTLMQDWIFGLHLLNNFWSRWKDEYLTCLRERHQNSHPHPKSCLSDTPTHGEYVLIHDDNHPRGTWKMGQVCGSTDDYLRSAQIRLPSKRIITRPINLISRFEIDTKPTSTVQTPAVAEGKEEENTPPLHPMMTRSRRKRQLLQNAPTIFMILAALVAVMDAASTRCPTELTINKRIIYATPCVTNGIAVATYDDHEKHHLCWFPITCPNGEIQPMPSYPNDSRLCGAKCECPQWSQFCSHYNGEHTKRSQISNIDPTLLDYKPKEVCSFEKNPMCSHRKKIGTFNQIELYDGTLLLVPSLHVITKDYLDDNDFICIDSKGVRLPPTPPYKGTFLFCERHQCDSEVDKFCVYDSPITLLDLDNNVTSPNTVPIKAWGTTTKEFYPHNSGTNAEIISLKTNCSKGGVRIIVDRQISVVEACIQSYCIFAFNTTTTDLLFPTELVVFKYTITINAWKNGLHLYNSSITCPSHPICEILHCNICIEKAYNTQCWTTFDTTIIILLATVTISLYWIFAPIIHALKKLMRLQLVLFKYVVNRLCKRRSEKRDREADTIPSNHRIYNRRKPTPSYRTHSYRISPSAVALTILAYTTHDVICCSDVISITSSTESCITKDLTSTCTFNTGTTIALQPLGQEVCLSLRNQRNEPIGLISLRMLSIRHVCQRKVEFFTRDHEISTESVHRCYRMGSCKRDKCDNTKSSDIIEEFSWKATNMPGFTFCNPSCGCLLTCGCLSCQPSCLFYRYYAAPTSEIIYTVFTCPSWELTVTAEITLQLQQERKTFTMLLRPGRATRTGDITLSLLSTISPQLPILASAFITDGTRTAMTMKVQANELTPATPAQLQCASKLDATQFLCRFSSRACTCSTGSYKATCTCPQGHISPYLTRNTLPLITKNVIIEQHDDTIAAHTRVGSAIFLQLTMENVKVVSVQNKGQCSITSSSIEGCYSCLLGAKVSIICYSTEEQTTADITCEQEQQVAICTKTGKLNEMIFHFHSPEIATKCTISCPGGLSSFQIEGALDYVNDAQIQEEISTNNEERIDHTGNALNTVTEWIYSLPDTVIGFLLNLNLFTSIKIFLTCITFIILLHCIAFVTSFLPKAKKQI</sequence>
<gene>
    <name evidence="4" type="ORF">TELCIR_06264</name>
</gene>
<keyword evidence="2" id="KW-0812">Transmembrane</keyword>
<dbReference type="Gene3D" id="2.60.40.3770">
    <property type="match status" value="1"/>
</dbReference>
<proteinExistence type="predicted"/>
<name>A0A2G9UNI1_TELCI</name>
<dbReference type="InterPro" id="IPR040676">
    <property type="entry name" value="DUF5641"/>
</dbReference>
<dbReference type="Pfam" id="PF18701">
    <property type="entry name" value="DUF5641"/>
    <property type="match status" value="1"/>
</dbReference>
<dbReference type="Pfam" id="PF05380">
    <property type="entry name" value="Peptidase_A17"/>
    <property type="match status" value="1"/>
</dbReference>
<dbReference type="InterPro" id="IPR009878">
    <property type="entry name" value="Phlebovirus_G2_fusion"/>
</dbReference>
<dbReference type="EMBL" id="KZ345835">
    <property type="protein sequence ID" value="PIO71824.1"/>
    <property type="molecule type" value="Genomic_DNA"/>
</dbReference>
<evidence type="ECO:0000256" key="1">
    <source>
        <dbReference type="SAM" id="MobiDB-lite"/>
    </source>
</evidence>
<dbReference type="GO" id="GO:0015074">
    <property type="term" value="P:DNA integration"/>
    <property type="evidence" value="ECO:0007669"/>
    <property type="project" value="InterPro"/>
</dbReference>
<dbReference type="Pfam" id="PF07245">
    <property type="entry name" value="Phlebovirus_G2"/>
    <property type="match status" value="1"/>
</dbReference>
<dbReference type="InterPro" id="IPR000477">
    <property type="entry name" value="RT_dom"/>
</dbReference>
<dbReference type="OrthoDB" id="5819143at2759"/>
<evidence type="ECO:0000256" key="2">
    <source>
        <dbReference type="SAM" id="Phobius"/>
    </source>
</evidence>
<dbReference type="InterPro" id="IPR012337">
    <property type="entry name" value="RNaseH-like_sf"/>
</dbReference>
<dbReference type="InterPro" id="IPR036397">
    <property type="entry name" value="RNaseH_sf"/>
</dbReference>
<keyword evidence="5" id="KW-1185">Reference proteome</keyword>
<evidence type="ECO:0000313" key="5">
    <source>
        <dbReference type="Proteomes" id="UP000230423"/>
    </source>
</evidence>
<dbReference type="InterPro" id="IPR043502">
    <property type="entry name" value="DNA/RNA_pol_sf"/>
</dbReference>
<dbReference type="InterPro" id="IPR001584">
    <property type="entry name" value="Integrase_cat-core"/>
</dbReference>
<dbReference type="PANTHER" id="PTHR47331:SF1">
    <property type="entry name" value="GAG-LIKE PROTEIN"/>
    <property type="match status" value="1"/>
</dbReference>
<keyword evidence="2" id="KW-1133">Transmembrane helix</keyword>
<feature type="region of interest" description="Disordered" evidence="1">
    <location>
        <begin position="1137"/>
        <end position="1164"/>
    </location>
</feature>
<dbReference type="SUPFAM" id="SSF56672">
    <property type="entry name" value="DNA/RNA polymerases"/>
    <property type="match status" value="1"/>
</dbReference>
<dbReference type="PROSITE" id="PS50994">
    <property type="entry name" value="INTEGRASE"/>
    <property type="match status" value="1"/>
</dbReference>